<organism evidence="9">
    <name type="scientific">Aplanochytrium stocchinoi</name>
    <dbReference type="NCBI Taxonomy" id="215587"/>
    <lineage>
        <taxon>Eukaryota</taxon>
        <taxon>Sar</taxon>
        <taxon>Stramenopiles</taxon>
        <taxon>Bigyra</taxon>
        <taxon>Labyrinthulomycetes</taxon>
        <taxon>Thraustochytrida</taxon>
        <taxon>Thraustochytriidae</taxon>
        <taxon>Aplanochytrium</taxon>
    </lineage>
</organism>
<dbReference type="InterPro" id="IPR017441">
    <property type="entry name" value="Protein_kinase_ATP_BS"/>
</dbReference>
<dbReference type="InterPro" id="IPR011009">
    <property type="entry name" value="Kinase-like_dom_sf"/>
</dbReference>
<proteinExistence type="predicted"/>
<feature type="binding site" evidence="6">
    <location>
        <position position="382"/>
    </location>
    <ligand>
        <name>ATP</name>
        <dbReference type="ChEBI" id="CHEBI:30616"/>
    </ligand>
</feature>
<feature type="compositionally biased region" description="Basic and acidic residues" evidence="7">
    <location>
        <begin position="122"/>
        <end position="132"/>
    </location>
</feature>
<dbReference type="PANTHER" id="PTHR24058">
    <property type="entry name" value="DUAL SPECIFICITY PROTEIN KINASE"/>
    <property type="match status" value="1"/>
</dbReference>
<dbReference type="Gene3D" id="3.30.200.20">
    <property type="entry name" value="Phosphorylase Kinase, domain 1"/>
    <property type="match status" value="1"/>
</dbReference>
<feature type="region of interest" description="Disordered" evidence="7">
    <location>
        <begin position="119"/>
        <end position="225"/>
    </location>
</feature>
<evidence type="ECO:0000259" key="8">
    <source>
        <dbReference type="PROSITE" id="PS50011"/>
    </source>
</evidence>
<feature type="region of interest" description="Disordered" evidence="7">
    <location>
        <begin position="45"/>
        <end position="77"/>
    </location>
</feature>
<dbReference type="GO" id="GO:0005524">
    <property type="term" value="F:ATP binding"/>
    <property type="evidence" value="ECO:0007669"/>
    <property type="project" value="UniProtKB-UniRule"/>
</dbReference>
<keyword evidence="5 6" id="KW-0067">ATP-binding</keyword>
<feature type="region of interest" description="Disordered" evidence="7">
    <location>
        <begin position="274"/>
        <end position="331"/>
    </location>
</feature>
<evidence type="ECO:0000313" key="9">
    <source>
        <dbReference type="EMBL" id="CAE0442867.1"/>
    </source>
</evidence>
<evidence type="ECO:0000256" key="3">
    <source>
        <dbReference type="ARBA" id="ARBA00022741"/>
    </source>
</evidence>
<accession>A0A7S3V031</accession>
<feature type="compositionally biased region" description="Polar residues" evidence="7">
    <location>
        <begin position="185"/>
        <end position="196"/>
    </location>
</feature>
<protein>
    <recommendedName>
        <fullName evidence="8">Protein kinase domain-containing protein</fullName>
    </recommendedName>
</protein>
<dbReference type="PANTHER" id="PTHR24058:SF28">
    <property type="entry name" value="SERINE_THREONINE-PROTEIN KINASE MINIBRAIN"/>
    <property type="match status" value="1"/>
</dbReference>
<feature type="compositionally biased region" description="Polar residues" evidence="7">
    <location>
        <begin position="51"/>
        <end position="66"/>
    </location>
</feature>
<evidence type="ECO:0000256" key="1">
    <source>
        <dbReference type="ARBA" id="ARBA00022527"/>
    </source>
</evidence>
<evidence type="ECO:0000256" key="5">
    <source>
        <dbReference type="ARBA" id="ARBA00022840"/>
    </source>
</evidence>
<evidence type="ECO:0000256" key="4">
    <source>
        <dbReference type="ARBA" id="ARBA00022777"/>
    </source>
</evidence>
<feature type="region of interest" description="Disordered" evidence="7">
    <location>
        <begin position="757"/>
        <end position="785"/>
    </location>
</feature>
<keyword evidence="1" id="KW-0723">Serine/threonine-protein kinase</keyword>
<dbReference type="InterPro" id="IPR000719">
    <property type="entry name" value="Prot_kinase_dom"/>
</dbReference>
<dbReference type="PROSITE" id="PS50011">
    <property type="entry name" value="PROTEIN_KINASE_DOM"/>
    <property type="match status" value="1"/>
</dbReference>
<feature type="domain" description="Protein kinase" evidence="8">
    <location>
        <begin position="353"/>
        <end position="682"/>
    </location>
</feature>
<dbReference type="PROSITE" id="PS00108">
    <property type="entry name" value="PROTEIN_KINASE_ST"/>
    <property type="match status" value="1"/>
</dbReference>
<dbReference type="InterPro" id="IPR008271">
    <property type="entry name" value="Ser/Thr_kinase_AS"/>
</dbReference>
<keyword evidence="2" id="KW-0808">Transferase</keyword>
<evidence type="ECO:0000256" key="7">
    <source>
        <dbReference type="SAM" id="MobiDB-lite"/>
    </source>
</evidence>
<keyword evidence="3 6" id="KW-0547">Nucleotide-binding</keyword>
<keyword evidence="4" id="KW-0418">Kinase</keyword>
<feature type="compositionally biased region" description="Low complexity" evidence="7">
    <location>
        <begin position="197"/>
        <end position="223"/>
    </location>
</feature>
<gene>
    <name evidence="9" type="ORF">ASTO00021_LOCUS12978</name>
</gene>
<evidence type="ECO:0000256" key="6">
    <source>
        <dbReference type="PROSITE-ProRule" id="PRU10141"/>
    </source>
</evidence>
<dbReference type="GO" id="GO:0004674">
    <property type="term" value="F:protein serine/threonine kinase activity"/>
    <property type="evidence" value="ECO:0007669"/>
    <property type="project" value="UniProtKB-KW"/>
</dbReference>
<name>A0A7S3V031_9STRA</name>
<dbReference type="SMART" id="SM00220">
    <property type="entry name" value="S_TKc"/>
    <property type="match status" value="1"/>
</dbReference>
<sequence>MEHMSQDKEDSVLTNHNNTLSLNVHSLTVSVKARRRECGHQEVEMGVGGNHNYSDTTTTEDLNQVPRNDINPNPVVDRNGIVTGNDINNINRYSGVSSNGLMICQQLDPMDIQVQMQVQEQEQNRRHFDFDSHSSSSSTTKNAIASTARNHHSQNVVMSSNSSGYGHGHGQVSAKDTPGSGGNGKCSSNVAEAMNTSRSSSCEQLQSQSQSAPASNTNSNSNSDIGAVSVKYATGRKQGATCTRRDPMEAPVRKLSVNLIKTYKHINKVYYDAKKKMQQQQQKQQISSSDHHMDTVSPKQDVSSKSAKNSNSSGESSSKNGTGRSGSTVYNDGYDDENYDYKIKIHEVLNGRYMVKQRIGKGSFGQVVRAYDQQAKEDVAVKIIKSKKPFFRQAETEIELLTELNAKDQHDRWFVVRLRDSFVHRNHQCLVFEMLSYNLYDLLRNTQFLGISLSLLRKFARQILKALYFLAKPDVDIIHCDLKPENILLRHSKRSAIKVIDFGSSCKSNKRLYSYIQSRFYRSPEVMLGRQYSVAIDMWSLGCILVEMHTGEPLFSGTDEHDQMLRLVGIRGMPPDHLLDTSPKVNQFFEQDLSPSGVDGRQQWRVKPRRKGGSAEAQVAQHTKTLAQILGMTGKGPATRRKGESGHSIEHYKQFLDFVDRMLDYDPATRITPLEALQHPFIKLNGAISADAQHQTQNRSLQQHPYDKARNVYSGRNKSNRNWGASNKHNISMDTSVHVLARRPGSAPAAALHAGVSASINSSSRRNSRIPNKKPVATLSKEKKI</sequence>
<feature type="compositionally biased region" description="Polar residues" evidence="7">
    <location>
        <begin position="141"/>
        <end position="158"/>
    </location>
</feature>
<dbReference type="Pfam" id="PF00069">
    <property type="entry name" value="Pkinase"/>
    <property type="match status" value="1"/>
</dbReference>
<reference evidence="9" key="1">
    <citation type="submission" date="2021-01" db="EMBL/GenBank/DDBJ databases">
        <authorList>
            <person name="Corre E."/>
            <person name="Pelletier E."/>
            <person name="Niang G."/>
            <person name="Scheremetjew M."/>
            <person name="Finn R."/>
            <person name="Kale V."/>
            <person name="Holt S."/>
            <person name="Cochrane G."/>
            <person name="Meng A."/>
            <person name="Brown T."/>
            <person name="Cohen L."/>
        </authorList>
    </citation>
    <scope>NUCLEOTIDE SEQUENCE</scope>
    <source>
        <strain evidence="9">GSBS06</strain>
    </source>
</reference>
<dbReference type="Gene3D" id="1.10.510.10">
    <property type="entry name" value="Transferase(Phosphotransferase) domain 1"/>
    <property type="match status" value="1"/>
</dbReference>
<feature type="compositionally biased region" description="Low complexity" evidence="7">
    <location>
        <begin position="303"/>
        <end position="322"/>
    </location>
</feature>
<evidence type="ECO:0000256" key="2">
    <source>
        <dbReference type="ARBA" id="ARBA00022679"/>
    </source>
</evidence>
<dbReference type="AlphaFoldDB" id="A0A7S3V031"/>
<dbReference type="SUPFAM" id="SSF56112">
    <property type="entry name" value="Protein kinase-like (PK-like)"/>
    <property type="match status" value="1"/>
</dbReference>
<dbReference type="PROSITE" id="PS00107">
    <property type="entry name" value="PROTEIN_KINASE_ATP"/>
    <property type="match status" value="1"/>
</dbReference>
<dbReference type="InterPro" id="IPR050494">
    <property type="entry name" value="Ser_Thr_dual-spec_kinase"/>
</dbReference>
<dbReference type="EMBL" id="HBIN01017043">
    <property type="protein sequence ID" value="CAE0442867.1"/>
    <property type="molecule type" value="Transcribed_RNA"/>
</dbReference>